<sequence length="68" mass="7731">MDDDDEGGIVGLPSLIIRKSRCQDRVSLKETTHTVVNSHFCFQCAHIALFRVLCCLRCFHVRNPPPFS</sequence>
<gene>
    <name evidence="1" type="ORF">B456_002G267500</name>
</gene>
<dbReference type="AlphaFoldDB" id="A0A0D2RDA6"/>
<reference evidence="1 2" key="1">
    <citation type="journal article" date="2012" name="Nature">
        <title>Repeated polyploidization of Gossypium genomes and the evolution of spinnable cotton fibres.</title>
        <authorList>
            <person name="Paterson A.H."/>
            <person name="Wendel J.F."/>
            <person name="Gundlach H."/>
            <person name="Guo H."/>
            <person name="Jenkins J."/>
            <person name="Jin D."/>
            <person name="Llewellyn D."/>
            <person name="Showmaker K.C."/>
            <person name="Shu S."/>
            <person name="Udall J."/>
            <person name="Yoo M.J."/>
            <person name="Byers R."/>
            <person name="Chen W."/>
            <person name="Doron-Faigenboim A."/>
            <person name="Duke M.V."/>
            <person name="Gong L."/>
            <person name="Grimwood J."/>
            <person name="Grover C."/>
            <person name="Grupp K."/>
            <person name="Hu G."/>
            <person name="Lee T.H."/>
            <person name="Li J."/>
            <person name="Lin L."/>
            <person name="Liu T."/>
            <person name="Marler B.S."/>
            <person name="Page J.T."/>
            <person name="Roberts A.W."/>
            <person name="Romanel E."/>
            <person name="Sanders W.S."/>
            <person name="Szadkowski E."/>
            <person name="Tan X."/>
            <person name="Tang H."/>
            <person name="Xu C."/>
            <person name="Wang J."/>
            <person name="Wang Z."/>
            <person name="Zhang D."/>
            <person name="Zhang L."/>
            <person name="Ashrafi H."/>
            <person name="Bedon F."/>
            <person name="Bowers J.E."/>
            <person name="Brubaker C.L."/>
            <person name="Chee P.W."/>
            <person name="Das S."/>
            <person name="Gingle A.R."/>
            <person name="Haigler C.H."/>
            <person name="Harker D."/>
            <person name="Hoffmann L.V."/>
            <person name="Hovav R."/>
            <person name="Jones D.C."/>
            <person name="Lemke C."/>
            <person name="Mansoor S."/>
            <person name="ur Rahman M."/>
            <person name="Rainville L.N."/>
            <person name="Rambani A."/>
            <person name="Reddy U.K."/>
            <person name="Rong J.K."/>
            <person name="Saranga Y."/>
            <person name="Scheffler B.E."/>
            <person name="Scheffler J.A."/>
            <person name="Stelly D.M."/>
            <person name="Triplett B.A."/>
            <person name="Van Deynze A."/>
            <person name="Vaslin M.F."/>
            <person name="Waghmare V.N."/>
            <person name="Walford S.A."/>
            <person name="Wright R.J."/>
            <person name="Zaki E.A."/>
            <person name="Zhang T."/>
            <person name="Dennis E.S."/>
            <person name="Mayer K.F."/>
            <person name="Peterson D.G."/>
            <person name="Rokhsar D.S."/>
            <person name="Wang X."/>
            <person name="Schmutz J."/>
        </authorList>
    </citation>
    <scope>NUCLEOTIDE SEQUENCE [LARGE SCALE GENOMIC DNA]</scope>
</reference>
<dbReference type="EMBL" id="CM001741">
    <property type="protein sequence ID" value="KJB17150.1"/>
    <property type="molecule type" value="Genomic_DNA"/>
</dbReference>
<keyword evidence="2" id="KW-1185">Reference proteome</keyword>
<proteinExistence type="predicted"/>
<dbReference type="Gramene" id="KJB17150">
    <property type="protein sequence ID" value="KJB17150"/>
    <property type="gene ID" value="B456_002G267500"/>
</dbReference>
<accession>A0A0D2RDA6</accession>
<protein>
    <submittedName>
        <fullName evidence="1">Uncharacterized protein</fullName>
    </submittedName>
</protein>
<organism evidence="1 2">
    <name type="scientific">Gossypium raimondii</name>
    <name type="common">Peruvian cotton</name>
    <name type="synonym">Gossypium klotzschianum subsp. raimondii</name>
    <dbReference type="NCBI Taxonomy" id="29730"/>
    <lineage>
        <taxon>Eukaryota</taxon>
        <taxon>Viridiplantae</taxon>
        <taxon>Streptophyta</taxon>
        <taxon>Embryophyta</taxon>
        <taxon>Tracheophyta</taxon>
        <taxon>Spermatophyta</taxon>
        <taxon>Magnoliopsida</taxon>
        <taxon>eudicotyledons</taxon>
        <taxon>Gunneridae</taxon>
        <taxon>Pentapetalae</taxon>
        <taxon>rosids</taxon>
        <taxon>malvids</taxon>
        <taxon>Malvales</taxon>
        <taxon>Malvaceae</taxon>
        <taxon>Malvoideae</taxon>
        <taxon>Gossypium</taxon>
    </lineage>
</organism>
<name>A0A0D2RDA6_GOSRA</name>
<evidence type="ECO:0000313" key="2">
    <source>
        <dbReference type="Proteomes" id="UP000032304"/>
    </source>
</evidence>
<evidence type="ECO:0000313" key="1">
    <source>
        <dbReference type="EMBL" id="KJB17150.1"/>
    </source>
</evidence>
<dbReference type="Proteomes" id="UP000032304">
    <property type="component" value="Chromosome 2"/>
</dbReference>